<feature type="compositionally biased region" description="Polar residues" evidence="14">
    <location>
        <begin position="1888"/>
        <end position="1898"/>
    </location>
</feature>
<feature type="compositionally biased region" description="Polar residues" evidence="14">
    <location>
        <begin position="1569"/>
        <end position="1582"/>
    </location>
</feature>
<keyword evidence="4 11" id="KW-0863">Zinc-finger</keyword>
<keyword evidence="8 12" id="KW-0371">Homeobox</keyword>
<feature type="domain" description="Homeobox" evidence="15">
    <location>
        <begin position="1706"/>
        <end position="1766"/>
    </location>
</feature>
<evidence type="ECO:0000256" key="7">
    <source>
        <dbReference type="ARBA" id="ARBA00023125"/>
    </source>
</evidence>
<feature type="compositionally biased region" description="Acidic residues" evidence="14">
    <location>
        <begin position="1127"/>
        <end position="1145"/>
    </location>
</feature>
<feature type="domain" description="C2H2-type" evidence="16">
    <location>
        <begin position="1908"/>
        <end position="1930"/>
    </location>
</feature>
<feature type="region of interest" description="Disordered" evidence="14">
    <location>
        <begin position="1688"/>
        <end position="1710"/>
    </location>
</feature>
<evidence type="ECO:0000313" key="18">
    <source>
        <dbReference type="Proteomes" id="UP001187531"/>
    </source>
</evidence>
<feature type="domain" description="Homeobox" evidence="15">
    <location>
        <begin position="1968"/>
        <end position="2028"/>
    </location>
</feature>
<feature type="compositionally biased region" description="Low complexity" evidence="14">
    <location>
        <begin position="1393"/>
        <end position="1403"/>
    </location>
</feature>
<feature type="domain" description="Homeobox" evidence="15">
    <location>
        <begin position="2194"/>
        <end position="2254"/>
    </location>
</feature>
<keyword evidence="9" id="KW-0804">Transcription</keyword>
<keyword evidence="7 12" id="KW-0238">DNA-binding</keyword>
<dbReference type="GO" id="GO:0000978">
    <property type="term" value="F:RNA polymerase II cis-regulatory region sequence-specific DNA binding"/>
    <property type="evidence" value="ECO:0007669"/>
    <property type="project" value="TreeGrafter"/>
</dbReference>
<feature type="region of interest" description="Disordered" evidence="14">
    <location>
        <begin position="1341"/>
        <end position="1403"/>
    </location>
</feature>
<feature type="domain" description="Homeobox" evidence="15">
    <location>
        <begin position="1505"/>
        <end position="1565"/>
    </location>
</feature>
<feature type="domain" description="C2H2-type" evidence="16">
    <location>
        <begin position="1173"/>
        <end position="1202"/>
    </location>
</feature>
<evidence type="ECO:0000256" key="5">
    <source>
        <dbReference type="ARBA" id="ARBA00022833"/>
    </source>
</evidence>
<dbReference type="CDD" id="cd00086">
    <property type="entry name" value="homeodomain"/>
    <property type="match status" value="4"/>
</dbReference>
<feature type="region of interest" description="Disordered" evidence="14">
    <location>
        <begin position="1109"/>
        <end position="1153"/>
    </location>
</feature>
<dbReference type="PROSITE" id="PS00027">
    <property type="entry name" value="HOMEOBOX_1"/>
    <property type="match status" value="2"/>
</dbReference>
<accession>A0AA88IEL9</accession>
<proteinExistence type="predicted"/>
<dbReference type="EMBL" id="JAVRJZ010000002">
    <property type="protein sequence ID" value="KAK2725859.1"/>
    <property type="molecule type" value="Genomic_DNA"/>
</dbReference>
<evidence type="ECO:0000256" key="3">
    <source>
        <dbReference type="ARBA" id="ARBA00022737"/>
    </source>
</evidence>
<feature type="DNA-binding region" description="Homeobox" evidence="12">
    <location>
        <begin position="1708"/>
        <end position="1767"/>
    </location>
</feature>
<dbReference type="Pfam" id="PF24056">
    <property type="entry name" value="zf-C2H2_ZFHX3"/>
    <property type="match status" value="1"/>
</dbReference>
<keyword evidence="3" id="KW-0677">Repeat</keyword>
<evidence type="ECO:0000256" key="2">
    <source>
        <dbReference type="ARBA" id="ARBA00022723"/>
    </source>
</evidence>
<evidence type="ECO:0000256" key="4">
    <source>
        <dbReference type="ARBA" id="ARBA00022771"/>
    </source>
</evidence>
<dbReference type="InterPro" id="IPR013087">
    <property type="entry name" value="Znf_C2H2_type"/>
</dbReference>
<dbReference type="Pfam" id="PF00046">
    <property type="entry name" value="Homeodomain"/>
    <property type="match status" value="4"/>
</dbReference>
<dbReference type="InterPro" id="IPR036236">
    <property type="entry name" value="Znf_C2H2_sf"/>
</dbReference>
<feature type="DNA-binding region" description="Homeobox" evidence="12">
    <location>
        <begin position="1507"/>
        <end position="1566"/>
    </location>
</feature>
<dbReference type="FunFam" id="1.10.10.60:FF:000064">
    <property type="entry name" value="Zinc finger homeobox protein 4"/>
    <property type="match status" value="1"/>
</dbReference>
<evidence type="ECO:0000256" key="9">
    <source>
        <dbReference type="ARBA" id="ARBA00023163"/>
    </source>
</evidence>
<dbReference type="GO" id="GO:0005634">
    <property type="term" value="C:nucleus"/>
    <property type="evidence" value="ECO:0007669"/>
    <property type="project" value="UniProtKB-SubCell"/>
</dbReference>
<feature type="region of interest" description="Disordered" evidence="14">
    <location>
        <begin position="1566"/>
        <end position="1599"/>
    </location>
</feature>
<dbReference type="PROSITE" id="PS00028">
    <property type="entry name" value="ZINC_FINGER_C2H2_1"/>
    <property type="match status" value="13"/>
</dbReference>
<feature type="compositionally biased region" description="Basic and acidic residues" evidence="14">
    <location>
        <begin position="1351"/>
        <end position="1370"/>
    </location>
</feature>
<evidence type="ECO:0000259" key="15">
    <source>
        <dbReference type="PROSITE" id="PS50071"/>
    </source>
</evidence>
<feature type="region of interest" description="Disordered" evidence="14">
    <location>
        <begin position="840"/>
        <end position="864"/>
    </location>
</feature>
<dbReference type="GO" id="GO:0008270">
    <property type="term" value="F:zinc ion binding"/>
    <property type="evidence" value="ECO:0007669"/>
    <property type="project" value="UniProtKB-KW"/>
</dbReference>
<dbReference type="Gene3D" id="1.10.10.60">
    <property type="entry name" value="Homeodomain-like"/>
    <property type="match status" value="4"/>
</dbReference>
<feature type="domain" description="C2H2-type" evidence="16">
    <location>
        <begin position="1034"/>
        <end position="1061"/>
    </location>
</feature>
<evidence type="ECO:0000256" key="8">
    <source>
        <dbReference type="ARBA" id="ARBA00023155"/>
    </source>
</evidence>
<feature type="compositionally biased region" description="Basic and acidic residues" evidence="14">
    <location>
        <begin position="1114"/>
        <end position="1126"/>
    </location>
</feature>
<dbReference type="InterPro" id="IPR051968">
    <property type="entry name" value="ZnFinger_Homeobox_TR"/>
</dbReference>
<feature type="compositionally biased region" description="Low complexity" evidence="14">
    <location>
        <begin position="1372"/>
        <end position="1383"/>
    </location>
</feature>
<gene>
    <name evidence="17" type="ORF">QYM36_000358</name>
</gene>
<feature type="region of interest" description="Disordered" evidence="14">
    <location>
        <begin position="2065"/>
        <end position="2102"/>
    </location>
</feature>
<dbReference type="SMART" id="SM00389">
    <property type="entry name" value="HOX"/>
    <property type="match status" value="4"/>
</dbReference>
<evidence type="ECO:0000256" key="14">
    <source>
        <dbReference type="SAM" id="MobiDB-lite"/>
    </source>
</evidence>
<dbReference type="PROSITE" id="PS50071">
    <property type="entry name" value="HOMEOBOX_2"/>
    <property type="match status" value="4"/>
</dbReference>
<dbReference type="FunFam" id="3.30.160.60:FF:000081">
    <property type="entry name" value="Zinc finger homeobox protein 4"/>
    <property type="match status" value="1"/>
</dbReference>
<feature type="compositionally biased region" description="Polar residues" evidence="14">
    <location>
        <begin position="923"/>
        <end position="938"/>
    </location>
</feature>
<dbReference type="FunFam" id="1.10.10.60:FF:000080">
    <property type="entry name" value="Zinc finger homeobox protein 2"/>
    <property type="match status" value="1"/>
</dbReference>
<reference evidence="17" key="1">
    <citation type="submission" date="2023-07" db="EMBL/GenBank/DDBJ databases">
        <title>Chromosome-level genome assembly of Artemia franciscana.</title>
        <authorList>
            <person name="Jo E."/>
        </authorList>
    </citation>
    <scope>NUCLEOTIDE SEQUENCE</scope>
    <source>
        <tissue evidence="17">Whole body</tissue>
    </source>
</reference>
<feature type="domain" description="C2H2-type" evidence="16">
    <location>
        <begin position="1790"/>
        <end position="1817"/>
    </location>
</feature>
<dbReference type="Pfam" id="PF00096">
    <property type="entry name" value="zf-C2H2"/>
    <property type="match status" value="3"/>
</dbReference>
<keyword evidence="10 12" id="KW-0539">Nucleus</keyword>
<keyword evidence="18" id="KW-1185">Reference proteome</keyword>
<protein>
    <recommendedName>
        <fullName evidence="19">Zinc finger homeobox protein 4</fullName>
    </recommendedName>
</protein>
<feature type="region of interest" description="Disordered" evidence="14">
    <location>
        <begin position="915"/>
        <end position="952"/>
    </location>
</feature>
<feature type="DNA-binding region" description="Homeobox" evidence="12">
    <location>
        <begin position="1970"/>
        <end position="2029"/>
    </location>
</feature>
<dbReference type="SUPFAM" id="SSF46689">
    <property type="entry name" value="Homeodomain-like"/>
    <property type="match status" value="4"/>
</dbReference>
<dbReference type="InterPro" id="IPR017970">
    <property type="entry name" value="Homeobox_CS"/>
</dbReference>
<organism evidence="17 18">
    <name type="scientific">Artemia franciscana</name>
    <name type="common">Brine shrimp</name>
    <name type="synonym">Artemia sanfranciscana</name>
    <dbReference type="NCBI Taxonomy" id="6661"/>
    <lineage>
        <taxon>Eukaryota</taxon>
        <taxon>Metazoa</taxon>
        <taxon>Ecdysozoa</taxon>
        <taxon>Arthropoda</taxon>
        <taxon>Crustacea</taxon>
        <taxon>Branchiopoda</taxon>
        <taxon>Anostraca</taxon>
        <taxon>Artemiidae</taxon>
        <taxon>Artemia</taxon>
    </lineage>
</organism>
<evidence type="ECO:0000256" key="11">
    <source>
        <dbReference type="PROSITE-ProRule" id="PRU00042"/>
    </source>
</evidence>
<feature type="region of interest" description="Disordered" evidence="14">
    <location>
        <begin position="2116"/>
        <end position="2148"/>
    </location>
</feature>
<dbReference type="InterPro" id="IPR009057">
    <property type="entry name" value="Homeodomain-like_sf"/>
</dbReference>
<dbReference type="SUPFAM" id="SSF57667">
    <property type="entry name" value="beta-beta-alpha zinc fingers"/>
    <property type="match status" value="6"/>
</dbReference>
<dbReference type="InterPro" id="IPR003604">
    <property type="entry name" value="Matrin/U1-like-C_Znf_C2H2"/>
</dbReference>
<feature type="domain" description="C2H2-type" evidence="16">
    <location>
        <begin position="1062"/>
        <end position="1090"/>
    </location>
</feature>
<feature type="domain" description="C2H2-type" evidence="16">
    <location>
        <begin position="1217"/>
        <end position="1248"/>
    </location>
</feature>
<feature type="compositionally biased region" description="Acidic residues" evidence="14">
    <location>
        <begin position="939"/>
        <end position="952"/>
    </location>
</feature>
<dbReference type="Gene3D" id="3.30.160.60">
    <property type="entry name" value="Classic Zinc Finger"/>
    <property type="match status" value="4"/>
</dbReference>
<evidence type="ECO:0000256" key="13">
    <source>
        <dbReference type="RuleBase" id="RU000682"/>
    </source>
</evidence>
<evidence type="ECO:0000256" key="1">
    <source>
        <dbReference type="ARBA" id="ARBA00004123"/>
    </source>
</evidence>
<dbReference type="PROSITE" id="PS50157">
    <property type="entry name" value="ZINC_FINGER_C2H2_2"/>
    <property type="match status" value="9"/>
</dbReference>
<feature type="domain" description="C2H2-type" evidence="16">
    <location>
        <begin position="418"/>
        <end position="447"/>
    </location>
</feature>
<evidence type="ECO:0000259" key="16">
    <source>
        <dbReference type="PROSITE" id="PS50157"/>
    </source>
</evidence>
<keyword evidence="6" id="KW-0805">Transcription regulation</keyword>
<keyword evidence="5" id="KW-0862">Zinc</keyword>
<evidence type="ECO:0000256" key="6">
    <source>
        <dbReference type="ARBA" id="ARBA00023015"/>
    </source>
</evidence>
<feature type="compositionally biased region" description="Basic and acidic residues" evidence="14">
    <location>
        <begin position="842"/>
        <end position="864"/>
    </location>
</feature>
<dbReference type="PANTHER" id="PTHR45891:SF3">
    <property type="entry name" value="ZINC FINGER PROTEIN 2"/>
    <property type="match status" value="1"/>
</dbReference>
<feature type="DNA-binding region" description="Homeobox" evidence="12">
    <location>
        <begin position="2196"/>
        <end position="2255"/>
    </location>
</feature>
<dbReference type="SMART" id="SM00451">
    <property type="entry name" value="ZnF_U1"/>
    <property type="match status" value="5"/>
</dbReference>
<feature type="compositionally biased region" description="Basic and acidic residues" evidence="14">
    <location>
        <begin position="2125"/>
        <end position="2143"/>
    </location>
</feature>
<feature type="domain" description="C2H2-type" evidence="16">
    <location>
        <begin position="992"/>
        <end position="1018"/>
    </location>
</feature>
<keyword evidence="2" id="KW-0479">Metal-binding</keyword>
<evidence type="ECO:0008006" key="19">
    <source>
        <dbReference type="Google" id="ProtNLM"/>
    </source>
</evidence>
<evidence type="ECO:0000256" key="12">
    <source>
        <dbReference type="PROSITE-ProRule" id="PRU00108"/>
    </source>
</evidence>
<sequence>MEVSIATPTCHGETAANFVTSAVLSSDRQINGVIDTGQFPSPPKELNRYCSPQKEVSLTVSAQSNDKASFPFSIDEFNIGRFPWTHKEVEKISDIETFDGKIVYNIDGSAYIIKVSSEVVDTDPFPRLEGAIVDARKSANDPLLVPFFPQISNVYYFTGKSEHSAVYCYRVCAVHDHQGKVIEIHNESEKGLEMVLVKPILMCFACRLSFGSSSSFEKHSLSDHGLTLNDEEKRLLSQKNFSSIIQLVGTEKEPILLFLTASSQKRPEKSEEVEEKLQTNGMDLSRRSPSSNINLEIKTEASPSSGRCSPSITCNPVSLPALICPDHPNGRPPSTECPRCDLAIANSRGPLALMASRNSCKTLKCPKCNWHYKYQETLEIHMKEKHPENETSCVYCLTNQPHPRLARGETYTCGYKPYRCEVCNYSTTTKGNLSIHMQSDKHLNNAQELQNGGIPVNHNATESAKVQLSVENPSGVALGGASTSTAAQSRTSPKLKPTWRCDVCNYETNVARNLRIHMTSEKHTHNMMILQQNVKHMQQISVLQQAQSNLTIESPFPPNFVAGTSVDKPQLPEAALADLAYSQALLFQMMAGNALPTQQQGILTPEFNPMLPHLQGDTGLNPETMEPPPEPMEPNPQQPFQCLVCGIFGCEQTDILTAHVTADRSRLREHEAVMFIGGHYVCRLCAYKTTLKANFQLHCKTDKHLQRLQHATHIQEGGPRNDWKLQYITTSTNPVQIRCNVCEYYTNSTHKLQLHSATPRHESLANIYRYLSSLASGRNGEVEFLCRLCQFEAPSKTAMLQHVKSLRHTQMEHIAELQRASGNQDIPESTPQNMFGIITPETEQKPNGEDQPKTQSEAPKKEEIGIHCPLCQQTGFNGRSELEKHAISVHSVNSEGLQRLLMLVEQTQWLQSAIQISQQHSSPTQERPVSPTSSTSDNLQEEGEEGDQEEQNATELTCSKCSAIFQNLDDLYCHQTEVGHIEPQDTPSGPSYPCWRKGCSQSFQSTQALQAHFREFHALGLLAPTVSERHAYKFRCSQCSLAFKTVEKLQLHSQYHIIREATKCPMCGRSFRSLVSLQKHLETNHPEISPEEINQMRLTLLNNPLLSGISNGDQCKEKQDGDGSEEKAEEFDEKEDNEQSDEETGIGENISMEDYLNSQNIAEEGYNDPNRRFKCHRCKVAFTKQEYLTNHNKTLLHRKGEKFTYPMEKYMDPNRPFKCEVCKESFTQKNILLVHYNSVSHLHKLKRTLQEQNGGQPISAQQLQAFHEAKPEDLLDSGSVVDDDDKKPWKCNICRVSYSQSTTLDIHMRSVLHQTRAAKLNELISAGQIDLSKPLVEQPDIKNDMAPQSDVHNDKGPVKEEPRPSSKQEPESSSLFPPRASSSTPGSSNESVLGQQQNPSNQSNLSELQVALAAMGAQFPFNPMMMMMGMSMPLGMNLPPAAALAAMNPALMQFMMSPQMDPLQATLAAQAQAAAFMQPGADPNLISKQQLLHQQQGAAAIAAAAQQKRARTRITDDQLKILRGHFDINNSPSEEQIMSMAQQSGLPPKVIKHWFRNTLFKERQRNKDSPYNFNNPPSTTLNLDEFDKEKPSTSKDFSGTYLKNEKSEVKIPEEVGVENPSSQIGEIKQETIDEEKRHSYMIEKQHQSGSPVMVSNLSAKSLHVPFPSAMSSLSPIRSEHQIFPFSSLPVTPGPPLTPPGSLSGGSSKRANRTRFTDYQIKVLQEFFENNAYPKDDDLEYLSKLLNLSPRVIVVWFQNARQKARKVYENQPPIDPTDEAGRFQRTPGLNYQCKKCLLVFQRYYELIRHQKTHCFKEEDAKRSAVAQAAAAQAAASFSSDGDENSNSSSIDHSSIMYSESNKAMETPPGGGQASQPSGQEFNQDPAPSHSLNSNEHFQSATQGSLSDTFKCDNCSLSFARFDLWREHQIVHLMNPDLFSGENQGHISSMFQTLSKRKQEESEDERSDQPRDKRLRTTILPEQLDYLYQQYQIESNPSRKMLETISRDVGLKKRVVQVWFQNTRARERKGQFRAHSQAINKRCPFCPALFKVKSALESHLMTKHPEQFSKGDINIDSLPDEEPTFESGSSAEESPQSKQENNLNPLSILSNLYSSMYSQTNQSQAEGKPRGKDEIPLDLSKHLRPDSSMSDHLVGEERISQYMSMDDGRSDITFEYLDTNDDESNPSSPCQKTFNSASKRFRTQMSSLQVGVMKMLFQDYKTPTMMECETLGKELGLPKRVIQVWFQNARAKEKKIKGGSEQDQHTYPDGCSFCNKKYSYRYAIQDHIFTREHIDNLKKCVSDNNTEESYSQHLQETKKVMSNGGPDYSSLNTQQMYQTAYSNYESQLPVQGNNLGPGGALAHLQRSPAALAQVASKLSEPGLSEAKLTVDGSTLATLAEHLPEESQKFRLMLSDAGCLCKNCQLVFPSEMAVNKHQDGNCIQEGPVGSIVKLSLLQFECQVCIERLNTFQEVQEHIRLEKHISSDKSFAGIFSGTRQSPGLSTEMEDVVKQLAALAEATSVHTGATDSNANVAHREKSEVIARSTTTYGPCS</sequence>
<comment type="subcellular location">
    <subcellularLocation>
        <location evidence="1 12 13">Nucleus</location>
    </subcellularLocation>
</comment>
<feature type="region of interest" description="Disordered" evidence="14">
    <location>
        <begin position="1860"/>
        <end position="1898"/>
    </location>
</feature>
<feature type="domain" description="C2H2-type" evidence="16">
    <location>
        <begin position="1289"/>
        <end position="1318"/>
    </location>
</feature>
<dbReference type="SMART" id="SM00355">
    <property type="entry name" value="ZnF_C2H2"/>
    <property type="match status" value="21"/>
</dbReference>
<evidence type="ECO:0000313" key="17">
    <source>
        <dbReference type="EMBL" id="KAK2725859.1"/>
    </source>
</evidence>
<name>A0AA88IEL9_ARTSF</name>
<dbReference type="Proteomes" id="UP001187531">
    <property type="component" value="Unassembled WGS sequence"/>
</dbReference>
<comment type="caution">
    <text evidence="17">The sequence shown here is derived from an EMBL/GenBank/DDBJ whole genome shotgun (WGS) entry which is preliminary data.</text>
</comment>
<dbReference type="InterPro" id="IPR001356">
    <property type="entry name" value="HD"/>
</dbReference>
<feature type="compositionally biased region" description="Polar residues" evidence="14">
    <location>
        <begin position="2084"/>
        <end position="2098"/>
    </location>
</feature>
<dbReference type="PANTHER" id="PTHR45891">
    <property type="entry name" value="ZINC FINGER HOMEOBOX PROTEIN"/>
    <property type="match status" value="1"/>
</dbReference>
<dbReference type="GO" id="GO:0000981">
    <property type="term" value="F:DNA-binding transcription factor activity, RNA polymerase II-specific"/>
    <property type="evidence" value="ECO:0007669"/>
    <property type="project" value="InterPro"/>
</dbReference>
<evidence type="ECO:0000256" key="10">
    <source>
        <dbReference type="ARBA" id="ARBA00023242"/>
    </source>
</evidence>
<feature type="region of interest" description="Disordered" evidence="14">
    <location>
        <begin position="1951"/>
        <end position="1973"/>
    </location>
</feature>